<name>A0ACB8CTL6_DERSI</name>
<sequence length="199" mass="22171">MSDMKCVYIYENQRWNPISGFAPRGLLTDRYMWSDASGLVECTKEGTKLDSVHWHWSEETRQPRPVDSLEPVSQRDVTDGVRWDARLLPPRRELYDRGSVALGESRCAVFPQRALIMTPLESPLACPSGLRYILEREAESSPTVSKRGRGSSLTCNAEQKTEPYEHATALDTGLACAGARLLLCLSVRSCLAAANVRSP</sequence>
<reference evidence="1" key="1">
    <citation type="submission" date="2020-05" db="EMBL/GenBank/DDBJ databases">
        <title>Large-scale comparative analyses of tick genomes elucidate their genetic diversity and vector capacities.</title>
        <authorList>
            <person name="Jia N."/>
            <person name="Wang J."/>
            <person name="Shi W."/>
            <person name="Du L."/>
            <person name="Sun Y."/>
            <person name="Zhan W."/>
            <person name="Jiang J."/>
            <person name="Wang Q."/>
            <person name="Zhang B."/>
            <person name="Ji P."/>
            <person name="Sakyi L.B."/>
            <person name="Cui X."/>
            <person name="Yuan T."/>
            <person name="Jiang B."/>
            <person name="Yang W."/>
            <person name="Lam T.T.-Y."/>
            <person name="Chang Q."/>
            <person name="Ding S."/>
            <person name="Wang X."/>
            <person name="Zhu J."/>
            <person name="Ruan X."/>
            <person name="Zhao L."/>
            <person name="Wei J."/>
            <person name="Que T."/>
            <person name="Du C."/>
            <person name="Cheng J."/>
            <person name="Dai P."/>
            <person name="Han X."/>
            <person name="Huang E."/>
            <person name="Gao Y."/>
            <person name="Liu J."/>
            <person name="Shao H."/>
            <person name="Ye R."/>
            <person name="Li L."/>
            <person name="Wei W."/>
            <person name="Wang X."/>
            <person name="Wang C."/>
            <person name="Yang T."/>
            <person name="Huo Q."/>
            <person name="Li W."/>
            <person name="Guo W."/>
            <person name="Chen H."/>
            <person name="Zhou L."/>
            <person name="Ni X."/>
            <person name="Tian J."/>
            <person name="Zhou Y."/>
            <person name="Sheng Y."/>
            <person name="Liu T."/>
            <person name="Pan Y."/>
            <person name="Xia L."/>
            <person name="Li J."/>
            <person name="Zhao F."/>
            <person name="Cao W."/>
        </authorList>
    </citation>
    <scope>NUCLEOTIDE SEQUENCE</scope>
    <source>
        <strain evidence="1">Dsil-2018</strain>
    </source>
</reference>
<protein>
    <submittedName>
        <fullName evidence="1">Uncharacterized protein</fullName>
    </submittedName>
</protein>
<keyword evidence="2" id="KW-1185">Reference proteome</keyword>
<accession>A0ACB8CTL6</accession>
<evidence type="ECO:0000313" key="1">
    <source>
        <dbReference type="EMBL" id="KAH7950367.1"/>
    </source>
</evidence>
<comment type="caution">
    <text evidence="1">The sequence shown here is derived from an EMBL/GenBank/DDBJ whole genome shotgun (WGS) entry which is preliminary data.</text>
</comment>
<gene>
    <name evidence="1" type="ORF">HPB49_023143</name>
</gene>
<organism evidence="1 2">
    <name type="scientific">Dermacentor silvarum</name>
    <name type="common">Tick</name>
    <dbReference type="NCBI Taxonomy" id="543639"/>
    <lineage>
        <taxon>Eukaryota</taxon>
        <taxon>Metazoa</taxon>
        <taxon>Ecdysozoa</taxon>
        <taxon>Arthropoda</taxon>
        <taxon>Chelicerata</taxon>
        <taxon>Arachnida</taxon>
        <taxon>Acari</taxon>
        <taxon>Parasitiformes</taxon>
        <taxon>Ixodida</taxon>
        <taxon>Ixodoidea</taxon>
        <taxon>Ixodidae</taxon>
        <taxon>Rhipicephalinae</taxon>
        <taxon>Dermacentor</taxon>
    </lineage>
</organism>
<evidence type="ECO:0000313" key="2">
    <source>
        <dbReference type="Proteomes" id="UP000821865"/>
    </source>
</evidence>
<dbReference type="EMBL" id="CM023474">
    <property type="protein sequence ID" value="KAH7950367.1"/>
    <property type="molecule type" value="Genomic_DNA"/>
</dbReference>
<dbReference type="Proteomes" id="UP000821865">
    <property type="component" value="Chromosome 5"/>
</dbReference>
<proteinExistence type="predicted"/>